<dbReference type="AlphaFoldDB" id="A0A177N5E3"/>
<dbReference type="Proteomes" id="UP000077857">
    <property type="component" value="Unassembled WGS sequence"/>
</dbReference>
<dbReference type="Gene3D" id="3.20.20.370">
    <property type="entry name" value="Glycoside hydrolase/deacetylase"/>
    <property type="match status" value="1"/>
</dbReference>
<dbReference type="GO" id="GO:0005576">
    <property type="term" value="C:extracellular region"/>
    <property type="evidence" value="ECO:0007669"/>
    <property type="project" value="UniProtKB-SubCell"/>
</dbReference>
<evidence type="ECO:0000313" key="5">
    <source>
        <dbReference type="Proteomes" id="UP000077857"/>
    </source>
</evidence>
<keyword evidence="2" id="KW-0732">Signal</keyword>
<organism evidence="4 5">
    <name type="scientific">Methylomonas koyamae</name>
    <dbReference type="NCBI Taxonomy" id="702114"/>
    <lineage>
        <taxon>Bacteria</taxon>
        <taxon>Pseudomonadati</taxon>
        <taxon>Pseudomonadota</taxon>
        <taxon>Gammaproteobacteria</taxon>
        <taxon>Methylococcales</taxon>
        <taxon>Methylococcaceae</taxon>
        <taxon>Methylomonas</taxon>
    </lineage>
</organism>
<dbReference type="InterPro" id="IPR011330">
    <property type="entry name" value="Glyco_hydro/deAcase_b/a-brl"/>
</dbReference>
<proteinExistence type="predicted"/>
<dbReference type="EMBL" id="LUUJ01000110">
    <property type="protein sequence ID" value="OAI12350.1"/>
    <property type="molecule type" value="Genomic_DNA"/>
</dbReference>
<evidence type="ECO:0000256" key="2">
    <source>
        <dbReference type="ARBA" id="ARBA00022729"/>
    </source>
</evidence>
<evidence type="ECO:0000259" key="3">
    <source>
        <dbReference type="PROSITE" id="PS51677"/>
    </source>
</evidence>
<name>A0A177N5E3_9GAMM</name>
<dbReference type="InterPro" id="IPR002509">
    <property type="entry name" value="NODB_dom"/>
</dbReference>
<dbReference type="RefSeq" id="WP_064041919.1">
    <property type="nucleotide sequence ID" value="NZ_LUUJ01000110.1"/>
</dbReference>
<gene>
    <name evidence="4" type="ORF">A1507_02350</name>
</gene>
<comment type="subcellular location">
    <subcellularLocation>
        <location evidence="1">Secreted</location>
    </subcellularLocation>
</comment>
<protein>
    <recommendedName>
        <fullName evidence="3">NodB homology domain-containing protein</fullName>
    </recommendedName>
</protein>
<dbReference type="OrthoDB" id="9814639at2"/>
<dbReference type="GO" id="GO:0005975">
    <property type="term" value="P:carbohydrate metabolic process"/>
    <property type="evidence" value="ECO:0007669"/>
    <property type="project" value="InterPro"/>
</dbReference>
<evidence type="ECO:0000256" key="1">
    <source>
        <dbReference type="ARBA" id="ARBA00004613"/>
    </source>
</evidence>
<evidence type="ECO:0000313" key="4">
    <source>
        <dbReference type="EMBL" id="OAI12350.1"/>
    </source>
</evidence>
<dbReference type="InterPro" id="IPR051398">
    <property type="entry name" value="Polysacch_Deacetylase"/>
</dbReference>
<sequence>MSHIRSPIVLMYHGTPDETPDSVYSIKSQVFAKHLKYLQQNGWSTVLFKDLDKAQSLPEKSVVLTFDDGYKDNFQGAFLPLAEQGMKASWFITTDCIGGHAHWLGKTSRQTQMLDAAQLLEMHSAGMEIASHTCSHPDLSLLSYDQQLAEFETAKKVLENLLSTPVTSLAYPFGRFNADSIAAAERSGYSRACTTRPGWLGSENNPFLVRRIAIFSGDSSSVLARKLAYADNDVSWKKIVNYYTGRILSKLHINVGIQ</sequence>
<dbReference type="SUPFAM" id="SSF88713">
    <property type="entry name" value="Glycoside hydrolase/deacetylase"/>
    <property type="match status" value="1"/>
</dbReference>
<dbReference type="Pfam" id="PF01522">
    <property type="entry name" value="Polysacc_deac_1"/>
    <property type="match status" value="1"/>
</dbReference>
<dbReference type="PROSITE" id="PS51677">
    <property type="entry name" value="NODB"/>
    <property type="match status" value="1"/>
</dbReference>
<dbReference type="PANTHER" id="PTHR34216">
    <property type="match status" value="1"/>
</dbReference>
<dbReference type="PANTHER" id="PTHR34216:SF3">
    <property type="entry name" value="POLY-BETA-1,6-N-ACETYL-D-GLUCOSAMINE N-DEACETYLASE"/>
    <property type="match status" value="1"/>
</dbReference>
<comment type="caution">
    <text evidence="4">The sequence shown here is derived from an EMBL/GenBank/DDBJ whole genome shotgun (WGS) entry which is preliminary data.</text>
</comment>
<feature type="domain" description="NodB homology" evidence="3">
    <location>
        <begin position="60"/>
        <end position="258"/>
    </location>
</feature>
<dbReference type="CDD" id="cd10918">
    <property type="entry name" value="CE4_NodB_like_5s_6s"/>
    <property type="match status" value="1"/>
</dbReference>
<dbReference type="GO" id="GO:0016810">
    <property type="term" value="F:hydrolase activity, acting on carbon-nitrogen (but not peptide) bonds"/>
    <property type="evidence" value="ECO:0007669"/>
    <property type="project" value="InterPro"/>
</dbReference>
<reference evidence="4 5" key="1">
    <citation type="submission" date="2016-03" db="EMBL/GenBank/DDBJ databases">
        <authorList>
            <person name="Ploux O."/>
        </authorList>
    </citation>
    <scope>NUCLEOTIDE SEQUENCE [LARGE SCALE GENOMIC DNA]</scope>
    <source>
        <strain evidence="4 5">R-45378</strain>
    </source>
</reference>
<accession>A0A177N5E3</accession>